<evidence type="ECO:0000313" key="1">
    <source>
        <dbReference type="EMBL" id="WIV52982.1"/>
    </source>
</evidence>
<accession>A0ABY8XDN8</accession>
<dbReference type="RefSeq" id="WP_285449380.1">
    <property type="nucleotide sequence ID" value="NZ_CP127173.1"/>
</dbReference>
<sequence length="53" mass="5779">MTHLDFPTLSAAASASFERFADRVAAECGDGTPITYAPTRSCASEWAARRRRC</sequence>
<gene>
    <name evidence="1" type="ORF">QP939_29065</name>
</gene>
<name>A0ABY8XDN8_9PSEU</name>
<dbReference type="EMBL" id="CP127173">
    <property type="protein sequence ID" value="WIV52982.1"/>
    <property type="molecule type" value="Genomic_DNA"/>
</dbReference>
<organism evidence="1 2">
    <name type="scientific">Amycolatopsis nalaikhensis</name>
    <dbReference type="NCBI Taxonomy" id="715472"/>
    <lineage>
        <taxon>Bacteria</taxon>
        <taxon>Bacillati</taxon>
        <taxon>Actinomycetota</taxon>
        <taxon>Actinomycetes</taxon>
        <taxon>Pseudonocardiales</taxon>
        <taxon>Pseudonocardiaceae</taxon>
        <taxon>Amycolatopsis</taxon>
    </lineage>
</organism>
<reference evidence="1 2" key="1">
    <citation type="submission" date="2023-06" db="EMBL/GenBank/DDBJ databases">
        <authorList>
            <person name="Oyuntsetseg B."/>
            <person name="Kim S.B."/>
        </authorList>
    </citation>
    <scope>NUCLEOTIDE SEQUENCE [LARGE SCALE GENOMIC DNA]</scope>
    <source>
        <strain evidence="1 2">2-2</strain>
    </source>
</reference>
<proteinExistence type="predicted"/>
<evidence type="ECO:0000313" key="2">
    <source>
        <dbReference type="Proteomes" id="UP001227101"/>
    </source>
</evidence>
<dbReference type="Proteomes" id="UP001227101">
    <property type="component" value="Chromosome"/>
</dbReference>
<protein>
    <submittedName>
        <fullName evidence="1">Uncharacterized protein</fullName>
    </submittedName>
</protein>
<keyword evidence="2" id="KW-1185">Reference proteome</keyword>